<dbReference type="OMA" id="NIVYCEC"/>
<accession>F8PFT3</accession>
<evidence type="ECO:0000313" key="3">
    <source>
        <dbReference type="Proteomes" id="UP000008063"/>
    </source>
</evidence>
<proteinExistence type="predicted"/>
<dbReference type="OrthoDB" id="3149508at2759"/>
<feature type="domain" description="CxC2-like cysteine cluster KDZ transposase-associated" evidence="1">
    <location>
        <begin position="2"/>
        <end position="76"/>
    </location>
</feature>
<dbReference type="HOGENOM" id="CLU_003703_2_1_1"/>
<evidence type="ECO:0000259" key="1">
    <source>
        <dbReference type="Pfam" id="PF18803"/>
    </source>
</evidence>
<dbReference type="Proteomes" id="UP000008063">
    <property type="component" value="Unassembled WGS sequence"/>
</dbReference>
<gene>
    <name evidence="2" type="ORF">SERLA73DRAFT_42639</name>
</gene>
<keyword evidence="3" id="KW-1185">Reference proteome</keyword>
<dbReference type="Pfam" id="PF18803">
    <property type="entry name" value="CxC2"/>
    <property type="match status" value="1"/>
</dbReference>
<reference evidence="3" key="1">
    <citation type="journal article" date="2011" name="Science">
        <title>The plant cell wall-decomposing machinery underlies the functional diversity of forest fungi.</title>
        <authorList>
            <person name="Eastwood D.C."/>
            <person name="Floudas D."/>
            <person name="Binder M."/>
            <person name="Majcherczyk A."/>
            <person name="Schneider P."/>
            <person name="Aerts A."/>
            <person name="Asiegbu F.O."/>
            <person name="Baker S.E."/>
            <person name="Barry K."/>
            <person name="Bendiksby M."/>
            <person name="Blumentritt M."/>
            <person name="Coutinho P.M."/>
            <person name="Cullen D."/>
            <person name="de Vries R.P."/>
            <person name="Gathman A."/>
            <person name="Goodell B."/>
            <person name="Henrissat B."/>
            <person name="Ihrmark K."/>
            <person name="Kauserud H."/>
            <person name="Kohler A."/>
            <person name="LaButti K."/>
            <person name="Lapidus A."/>
            <person name="Lavin J.L."/>
            <person name="Lee Y.-H."/>
            <person name="Lindquist E."/>
            <person name="Lilly W."/>
            <person name="Lucas S."/>
            <person name="Morin E."/>
            <person name="Murat C."/>
            <person name="Oguiza J.A."/>
            <person name="Park J."/>
            <person name="Pisabarro A.G."/>
            <person name="Riley R."/>
            <person name="Rosling A."/>
            <person name="Salamov A."/>
            <person name="Schmidt O."/>
            <person name="Schmutz J."/>
            <person name="Skrede I."/>
            <person name="Stenlid J."/>
            <person name="Wiebenga A."/>
            <person name="Xie X."/>
            <person name="Kuees U."/>
            <person name="Hibbett D.S."/>
            <person name="Hoffmeister D."/>
            <person name="Hoegberg N."/>
            <person name="Martin F."/>
            <person name="Grigoriev I.V."/>
            <person name="Watkinson S.C."/>
        </authorList>
    </citation>
    <scope>NUCLEOTIDE SEQUENCE [LARGE SCALE GENOMIC DNA]</scope>
    <source>
        <strain evidence="3">strain S7.3</strain>
    </source>
</reference>
<feature type="non-terminal residue" evidence="2">
    <location>
        <position position="85"/>
    </location>
</feature>
<dbReference type="EMBL" id="GL945474">
    <property type="protein sequence ID" value="EGO04284.1"/>
    <property type="molecule type" value="Genomic_DNA"/>
</dbReference>
<dbReference type="AlphaFoldDB" id="F8PFT3"/>
<dbReference type="InParanoid" id="F8PFT3"/>
<dbReference type="InterPro" id="IPR041457">
    <property type="entry name" value="CxC2_KDZ-assoc"/>
</dbReference>
<evidence type="ECO:0000313" key="2">
    <source>
        <dbReference type="EMBL" id="EGO04284.1"/>
    </source>
</evidence>
<protein>
    <recommendedName>
        <fullName evidence="1">CxC2-like cysteine cluster KDZ transposase-associated domain-containing protein</fullName>
    </recommendedName>
</protein>
<organism evidence="3">
    <name type="scientific">Serpula lacrymans var. lacrymans (strain S7.3)</name>
    <name type="common">Dry rot fungus</name>
    <dbReference type="NCBI Taxonomy" id="936435"/>
    <lineage>
        <taxon>Eukaryota</taxon>
        <taxon>Fungi</taxon>
        <taxon>Dikarya</taxon>
        <taxon>Basidiomycota</taxon>
        <taxon>Agaricomycotina</taxon>
        <taxon>Agaricomycetes</taxon>
        <taxon>Agaricomycetidae</taxon>
        <taxon>Boletales</taxon>
        <taxon>Coniophorineae</taxon>
        <taxon>Serpulaceae</taxon>
        <taxon>Serpula</taxon>
    </lineage>
</organism>
<sequence>MLLVDRYCVHHLPVRWCSCPNAACSDVQLLSNGLYPASQKKPQTAFTFVLLDDSLINNKECKIFVMTFYSKIWHVINSVFLHKVP</sequence>
<name>F8PFT3_SERL3</name>